<comment type="caution">
    <text evidence="1">The sequence shown here is derived from an EMBL/GenBank/DDBJ whole genome shotgun (WGS) entry which is preliminary data.</text>
</comment>
<evidence type="ECO:0000313" key="2">
    <source>
        <dbReference type="Proteomes" id="UP000770717"/>
    </source>
</evidence>
<protein>
    <submittedName>
        <fullName evidence="1">Uncharacterized protein</fullName>
    </submittedName>
</protein>
<dbReference type="EMBL" id="WNTK01000809">
    <property type="protein sequence ID" value="KAG9468598.1"/>
    <property type="molecule type" value="Genomic_DNA"/>
</dbReference>
<evidence type="ECO:0000313" key="1">
    <source>
        <dbReference type="EMBL" id="KAG9468598.1"/>
    </source>
</evidence>
<gene>
    <name evidence="1" type="ORF">GDO78_022368</name>
</gene>
<dbReference type="Proteomes" id="UP000770717">
    <property type="component" value="Unassembled WGS sequence"/>
</dbReference>
<keyword evidence="2" id="KW-1185">Reference proteome</keyword>
<dbReference type="AlphaFoldDB" id="A0A8J6EG99"/>
<reference evidence="1" key="1">
    <citation type="thesis" date="2020" institute="ProQuest LLC" country="789 East Eisenhower Parkway, Ann Arbor, MI, USA">
        <title>Comparative Genomics and Chromosome Evolution.</title>
        <authorList>
            <person name="Mudd A.B."/>
        </authorList>
    </citation>
    <scope>NUCLEOTIDE SEQUENCE</scope>
    <source>
        <strain evidence="1">HN-11 Male</strain>
        <tissue evidence="1">Kidney and liver</tissue>
    </source>
</reference>
<name>A0A8J6EG99_ELECQ</name>
<accession>A0A8J6EG99</accession>
<organism evidence="1 2">
    <name type="scientific">Eleutherodactylus coqui</name>
    <name type="common">Puerto Rican coqui</name>
    <dbReference type="NCBI Taxonomy" id="57060"/>
    <lineage>
        <taxon>Eukaryota</taxon>
        <taxon>Metazoa</taxon>
        <taxon>Chordata</taxon>
        <taxon>Craniata</taxon>
        <taxon>Vertebrata</taxon>
        <taxon>Euteleostomi</taxon>
        <taxon>Amphibia</taxon>
        <taxon>Batrachia</taxon>
        <taxon>Anura</taxon>
        <taxon>Neobatrachia</taxon>
        <taxon>Hyloidea</taxon>
        <taxon>Eleutherodactylidae</taxon>
        <taxon>Eleutherodactylinae</taxon>
        <taxon>Eleutherodactylus</taxon>
        <taxon>Eleutherodactylus</taxon>
    </lineage>
</organism>
<proteinExistence type="predicted"/>
<sequence length="86" mass="10046">MEAHKAYIRGILIKMSAQHKKIKQAQVNDLLTQMQLQEKTLQSHPTVDGRTTLMSLRRELKTILLEEYNKSTSFMQANYYSSFNEP</sequence>